<dbReference type="Pfam" id="PF21178">
    <property type="entry name" value="Itf52_C"/>
    <property type="match status" value="1"/>
</dbReference>
<reference evidence="5 6" key="1">
    <citation type="journal article" date="2021" name="MBio">
        <title>A New Model Trypanosomatid, Novymonas esmeraldas: Genomic Perception of Its 'Candidatus Pandoraea novymonadis' Endosymbiont.</title>
        <authorList>
            <person name="Zakharova A."/>
            <person name="Saura A."/>
            <person name="Butenko A."/>
            <person name="Podesvova L."/>
            <person name="Warmusova S."/>
            <person name="Kostygov A.Y."/>
            <person name="Nenarokova A."/>
            <person name="Lukes J."/>
            <person name="Opperdoes F.R."/>
            <person name="Yurchenko V."/>
        </authorList>
    </citation>
    <scope>NUCLEOTIDE SEQUENCE [LARGE SCALE GENOMIC DNA]</scope>
    <source>
        <strain evidence="5 6">E262AT.01</strain>
    </source>
</reference>
<evidence type="ECO:0000313" key="5">
    <source>
        <dbReference type="EMBL" id="KAK7196476.1"/>
    </source>
</evidence>
<organism evidence="5 6">
    <name type="scientific">Novymonas esmeraldas</name>
    <dbReference type="NCBI Taxonomy" id="1808958"/>
    <lineage>
        <taxon>Eukaryota</taxon>
        <taxon>Discoba</taxon>
        <taxon>Euglenozoa</taxon>
        <taxon>Kinetoplastea</taxon>
        <taxon>Metakinetoplastina</taxon>
        <taxon>Trypanosomatida</taxon>
        <taxon>Trypanosomatidae</taxon>
        <taxon>Novymonas</taxon>
    </lineage>
</organism>
<protein>
    <submittedName>
        <fullName evidence="5">Intraflagellar transport protein 52</fullName>
    </submittedName>
</protein>
<dbReference type="InterPro" id="IPR055460">
    <property type="entry name" value="IFT52_central"/>
</dbReference>
<dbReference type="GO" id="GO:0042073">
    <property type="term" value="P:intraciliary transport"/>
    <property type="evidence" value="ECO:0007669"/>
    <property type="project" value="TreeGrafter"/>
</dbReference>
<dbReference type="Proteomes" id="UP001430356">
    <property type="component" value="Unassembled WGS sequence"/>
</dbReference>
<dbReference type="GO" id="GO:0005929">
    <property type="term" value="C:cilium"/>
    <property type="evidence" value="ECO:0007669"/>
    <property type="project" value="TreeGrafter"/>
</dbReference>
<feature type="domain" description="IFT52 GIFT" evidence="4">
    <location>
        <begin position="252"/>
        <end position="369"/>
    </location>
</feature>
<dbReference type="InterPro" id="IPR048643">
    <property type="entry name" value="Itf52_C"/>
</dbReference>
<dbReference type="CDD" id="cd23683">
    <property type="entry name" value="IFT52_CTD"/>
    <property type="match status" value="1"/>
</dbReference>
<feature type="domain" description="IFT52 GIFT" evidence="4">
    <location>
        <begin position="44"/>
        <end position="240"/>
    </location>
</feature>
<dbReference type="AlphaFoldDB" id="A0AAW0ESH0"/>
<evidence type="ECO:0000259" key="4">
    <source>
        <dbReference type="Pfam" id="PF23355"/>
    </source>
</evidence>
<dbReference type="GO" id="GO:0030992">
    <property type="term" value="C:intraciliary transport particle B"/>
    <property type="evidence" value="ECO:0007669"/>
    <property type="project" value="TreeGrafter"/>
</dbReference>
<comment type="caution">
    <text evidence="5">The sequence shown here is derived from an EMBL/GenBank/DDBJ whole genome shotgun (WGS) entry which is preliminary data.</text>
</comment>
<evidence type="ECO:0000256" key="1">
    <source>
        <dbReference type="SAM" id="MobiDB-lite"/>
    </source>
</evidence>
<evidence type="ECO:0000259" key="2">
    <source>
        <dbReference type="Pfam" id="PF21178"/>
    </source>
</evidence>
<dbReference type="InterPro" id="IPR029062">
    <property type="entry name" value="Class_I_gatase-like"/>
</dbReference>
<dbReference type="Gene3D" id="6.10.250.2800">
    <property type="match status" value="1"/>
</dbReference>
<keyword evidence="6" id="KW-1185">Reference proteome</keyword>
<dbReference type="EMBL" id="JAECZO010000077">
    <property type="protein sequence ID" value="KAK7196476.1"/>
    <property type="molecule type" value="Genomic_DNA"/>
</dbReference>
<gene>
    <name evidence="5" type="ORF">NESM_000585100</name>
</gene>
<accession>A0AAW0ESH0</accession>
<proteinExistence type="predicted"/>
<dbReference type="GO" id="GO:0060271">
    <property type="term" value="P:cilium assembly"/>
    <property type="evidence" value="ECO:0007669"/>
    <property type="project" value="TreeGrafter"/>
</dbReference>
<dbReference type="Pfam" id="PF23352">
    <property type="entry name" value="IFT52_central"/>
    <property type="match status" value="1"/>
</dbReference>
<feature type="domain" description="Intraflagellar transport protein 52 C-terminal" evidence="2">
    <location>
        <begin position="476"/>
        <end position="528"/>
    </location>
</feature>
<evidence type="ECO:0000259" key="3">
    <source>
        <dbReference type="Pfam" id="PF23352"/>
    </source>
</evidence>
<dbReference type="PANTHER" id="PTHR12969:SF7">
    <property type="entry name" value="INTRAFLAGELLAR TRANSPORT PROTEIN 52 HOMOLOG"/>
    <property type="match status" value="1"/>
</dbReference>
<dbReference type="Pfam" id="PF23355">
    <property type="entry name" value="IFT52_GIFT"/>
    <property type="match status" value="2"/>
</dbReference>
<name>A0AAW0ESH0_9TRYP</name>
<dbReference type="GO" id="GO:0005814">
    <property type="term" value="C:centriole"/>
    <property type="evidence" value="ECO:0007669"/>
    <property type="project" value="TreeGrafter"/>
</dbReference>
<dbReference type="SUPFAM" id="SSF52317">
    <property type="entry name" value="Class I glutamine amidotransferase-like"/>
    <property type="match status" value="1"/>
</dbReference>
<dbReference type="InterPro" id="IPR055458">
    <property type="entry name" value="IFT52_GIFT"/>
</dbReference>
<feature type="region of interest" description="Disordered" evidence="1">
    <location>
        <begin position="1"/>
        <end position="22"/>
    </location>
</feature>
<dbReference type="PANTHER" id="PTHR12969">
    <property type="entry name" value="NGD5/OSM-6/IFT52"/>
    <property type="match status" value="1"/>
</dbReference>
<dbReference type="InterPro" id="IPR039975">
    <property type="entry name" value="IFT52"/>
</dbReference>
<feature type="domain" description="IFT52 central" evidence="3">
    <location>
        <begin position="385"/>
        <end position="465"/>
    </location>
</feature>
<evidence type="ECO:0000313" key="6">
    <source>
        <dbReference type="Proteomes" id="UP001430356"/>
    </source>
</evidence>
<sequence>MTEVTAAHRGKTNGVRPAAAVAPDADGEAAAAAAAAPPTQQTKVCFNICRQEQHHPNKGYRQLARKLRQGGAVEMNKEDITLDRLIAHDLVLFPAPQTPFSEEDIAVIRQYVEGGGSAMILLGDGHGGQYSYLNKALEEWTGITVNEDCVVRTVLHRYLHPKEVCVTNGVTNRAINKAAGKNVFGAAGGSPRSGAGGAAAAAAVTSRGGFGAGSTATRGMSSTMAIGSSLATLQRTVGAGQTANAALLAQSAAAGSAAAMAGGDEAEQEHTSLVFVYPYGLTLNVQRPAIPLLSSGFMAYPLNRPIAAAWECATPVEHLGRRKQGKLLLIGTAQIFDDAWIEKEENSILASILFDYMNHKLRLNQIDADEPDITDYHHLPDTASLSERLRVAVEQHEELPRDFTQLFELDSFKIDTDKIPDVVDTYAKLSVKVEPLTLIPPEFQTPLPPVKPAVFEAIHRDPAPPGLDLFDLDEEFAPERVRLSQLTNKCKADDVEYYILQAAEVMGVTKKLRSPRNRDPRALLDYVFRQVVEYKKVNSGPAASQETGLGGTSAGATVADNAAAAAAAENMMRVIRVCNDGTADATPFDENPRWNLYLEADFAKGTIEGRLQLLRDSSRFGAQEARIEGDIKPPGEREYPMEWGVVLDAVNGEQIIYVFLAMIQGNQLRGVCEQGGGGSGNTRSFLYKLEEL</sequence>